<proteinExistence type="predicted"/>
<organism evidence="1 2">
    <name type="scientific">Epicoccum nigrum</name>
    <name type="common">Soil fungus</name>
    <name type="synonym">Epicoccum purpurascens</name>
    <dbReference type="NCBI Taxonomy" id="105696"/>
    <lineage>
        <taxon>Eukaryota</taxon>
        <taxon>Fungi</taxon>
        <taxon>Dikarya</taxon>
        <taxon>Ascomycota</taxon>
        <taxon>Pezizomycotina</taxon>
        <taxon>Dothideomycetes</taxon>
        <taxon>Pleosporomycetidae</taxon>
        <taxon>Pleosporales</taxon>
        <taxon>Pleosporineae</taxon>
        <taxon>Didymellaceae</taxon>
        <taxon>Epicoccum</taxon>
    </lineage>
</organism>
<name>A0A1Y2MHV7_EPING</name>
<dbReference type="PANTHER" id="PTHR38846:SF1">
    <property type="entry name" value="C3H1-TYPE DOMAIN-CONTAINING PROTEIN"/>
    <property type="match status" value="1"/>
</dbReference>
<sequence>MESSEGQLALIKVWAHGTDFKVDDTKSPKANFAALAKAQGWEGGDTNWRMHWEACFKEAYLFGQGNEVASLVPTTPNPALDLVERSRRRLSNSSDVSAVSLTSDFSFISAVPSIQSLDTNGSILGGIILELESVKLDCSKDMAASVPASEAQHSEAQAVSDLSAKNVTSSANFSATDESQSTVNGSPFWCEYPGFKPDPRAPFKHELSRLCKHVGAATKNEKKDIQKRALTAEIKFHYGASISKLDRWQELCKEVGIEKTPTSITQCQKVLKPVFVNLFNLVDHRRNPDHQVLRFKSYGEFIKFTRKGNEFPRECAKQEGFIKVLLKKM</sequence>
<gene>
    <name evidence="1" type="ORF">B5807_00383</name>
</gene>
<keyword evidence="2" id="KW-1185">Reference proteome</keyword>
<dbReference type="PANTHER" id="PTHR38846">
    <property type="entry name" value="C3H1-TYPE DOMAIN-CONTAINING PROTEIN"/>
    <property type="match status" value="1"/>
</dbReference>
<dbReference type="AlphaFoldDB" id="A0A1Y2MHV7"/>
<dbReference type="EMBL" id="KZ107838">
    <property type="protein sequence ID" value="OSS55117.1"/>
    <property type="molecule type" value="Genomic_DNA"/>
</dbReference>
<dbReference type="OMA" id="SEVAFYW"/>
<reference evidence="1 2" key="1">
    <citation type="journal article" date="2017" name="Genome Announc.">
        <title>Genome sequence of the saprophytic ascomycete Epicoccum nigrum ICMP 19927 strain isolated from New Zealand.</title>
        <authorList>
            <person name="Fokin M."/>
            <person name="Fleetwood D."/>
            <person name="Weir B.S."/>
            <person name="Villas-Boas S.G."/>
        </authorList>
    </citation>
    <scope>NUCLEOTIDE SEQUENCE [LARGE SCALE GENOMIC DNA]</scope>
    <source>
        <strain evidence="1 2">ICMP 19927</strain>
    </source>
</reference>
<protein>
    <submittedName>
        <fullName evidence="1">Uncharacterized protein</fullName>
    </submittedName>
</protein>
<dbReference type="Proteomes" id="UP000193240">
    <property type="component" value="Unassembled WGS sequence"/>
</dbReference>
<evidence type="ECO:0000313" key="2">
    <source>
        <dbReference type="Proteomes" id="UP000193240"/>
    </source>
</evidence>
<dbReference type="InParanoid" id="A0A1Y2MHV7"/>
<dbReference type="STRING" id="105696.A0A1Y2MHV7"/>
<evidence type="ECO:0000313" key="1">
    <source>
        <dbReference type="EMBL" id="OSS55117.1"/>
    </source>
</evidence>
<accession>A0A1Y2MHV7</accession>